<sequence length="281" mass="31667">MELSRFVFVALLHSFFPLECSKLVDFCQLPYCGANNLACNNPSKLSIMCPPNARTLSMSTYRNSLLSAFNEFRNFTASGRQKYLKAAAARMSRLSYSVELENLARLAVITCSAHKFCLSSPEFYYVGTNTGSTSYSGSLNDYEDLELMFRTIQDWTRYADYINIKMGLYMPNTLEKSEIAKALLLMTDRNTHVGCSAMRLNVHFVHNFIFLCAFSTDLLVERPIYRMSSKPGTSCQRLDATYSALCAVGENYDNNKPVANARVFQIPLDMSIGRQAYVPAT</sequence>
<dbReference type="Gene3D" id="3.40.33.10">
    <property type="entry name" value="CAP"/>
    <property type="match status" value="1"/>
</dbReference>
<evidence type="ECO:0000256" key="3">
    <source>
        <dbReference type="SAM" id="SignalP"/>
    </source>
</evidence>
<comment type="subcellular location">
    <subcellularLocation>
        <location evidence="1">Secreted</location>
    </subcellularLocation>
</comment>
<dbReference type="eggNOG" id="KOG3017">
    <property type="taxonomic scope" value="Eukaryota"/>
</dbReference>
<evidence type="ECO:0000256" key="1">
    <source>
        <dbReference type="ARBA" id="ARBA00004613"/>
    </source>
</evidence>
<feature type="signal peptide" evidence="3">
    <location>
        <begin position="1"/>
        <end position="21"/>
    </location>
</feature>
<dbReference type="CDD" id="cd05380">
    <property type="entry name" value="CAP_euk"/>
    <property type="match status" value="1"/>
</dbReference>
<dbReference type="Pfam" id="PF00188">
    <property type="entry name" value="CAP"/>
    <property type="match status" value="1"/>
</dbReference>
<organism evidence="5 7">
    <name type="scientific">Drosophila yakuba</name>
    <name type="common">Fruit fly</name>
    <dbReference type="NCBI Taxonomy" id="7245"/>
    <lineage>
        <taxon>Eukaryota</taxon>
        <taxon>Metazoa</taxon>
        <taxon>Ecdysozoa</taxon>
        <taxon>Arthropoda</taxon>
        <taxon>Hexapoda</taxon>
        <taxon>Insecta</taxon>
        <taxon>Pterygota</taxon>
        <taxon>Neoptera</taxon>
        <taxon>Endopterygota</taxon>
        <taxon>Diptera</taxon>
        <taxon>Brachycera</taxon>
        <taxon>Muscomorpha</taxon>
        <taxon>Ephydroidea</taxon>
        <taxon>Drosophilidae</taxon>
        <taxon>Drosophila</taxon>
        <taxon>Sophophora</taxon>
    </lineage>
</organism>
<reference evidence="5" key="4">
    <citation type="submission" date="2015-11" db="EMBL/GenBank/DDBJ databases">
        <authorList>
            <consortium name="FlyBase"/>
        </authorList>
    </citation>
    <scope>NUCLEOTIDE SEQUENCE</scope>
    <source>
        <strain evidence="5">Tai18E2</strain>
    </source>
</reference>
<accession>B4PRN2</accession>
<evidence type="ECO:0000256" key="2">
    <source>
        <dbReference type="ARBA" id="ARBA00022525"/>
    </source>
</evidence>
<dbReference type="InterPro" id="IPR014044">
    <property type="entry name" value="CAP_dom"/>
</dbReference>
<dbReference type="EMBL" id="CM000160">
    <property type="protein sequence ID" value="EDW97432.1"/>
    <property type="molecule type" value="Genomic_DNA"/>
</dbReference>
<evidence type="ECO:0000313" key="7">
    <source>
        <dbReference type="Proteomes" id="UP000002282"/>
    </source>
</evidence>
<keyword evidence="7" id="KW-1185">Reference proteome</keyword>
<evidence type="ECO:0000313" key="5">
    <source>
        <dbReference type="EMBL" id="EDW97432.1"/>
    </source>
</evidence>
<protein>
    <submittedName>
        <fullName evidence="5">Uncharacterized protein, isoform A</fullName>
    </submittedName>
    <submittedName>
        <fullName evidence="6">Uncharacterized protein, isoform B</fullName>
    </submittedName>
</protein>
<feature type="domain" description="SCP" evidence="4">
    <location>
        <begin position="66"/>
        <end position="214"/>
    </location>
</feature>
<reference evidence="5 7" key="3">
    <citation type="journal article" date="2007" name="PLoS Biol.">
        <title>Principles of genome evolution in the Drosophila melanogaster species group.</title>
        <authorList>
            <person name="Ranz J.M."/>
            <person name="Maurin D."/>
            <person name="Chan Y.S."/>
            <person name="von Grotthuss M."/>
            <person name="Hillier L.W."/>
            <person name="Roote J."/>
            <person name="Ashburner M."/>
            <person name="Bergman C.M."/>
        </authorList>
    </citation>
    <scope>NUCLEOTIDE SEQUENCE [LARGE SCALE GENOMIC DNA]</scope>
    <source>
        <strain evidence="5">Tai18E2</strain>
        <strain evidence="7">Tai18E2 / Tucson 14021-0261.01</strain>
    </source>
</reference>
<evidence type="ECO:0000313" key="6">
    <source>
        <dbReference type="EMBL" id="KRK03745.1"/>
    </source>
</evidence>
<dbReference type="KEGG" id="dya:Dyak_GE26369"/>
<reference evidence="5" key="1">
    <citation type="submission" date="2006-01" db="EMBL/GenBank/DDBJ databases">
        <title>The Genome of Drosophila yakuba.</title>
        <authorList>
            <consortium name="The Drosophila yakuba Sequencing Consortium"/>
        </authorList>
    </citation>
    <scope>NUCLEOTIDE SEQUENCE</scope>
    <source>
        <strain evidence="5">Tai18E2</strain>
    </source>
</reference>
<dbReference type="SMR" id="B4PRN2"/>
<gene>
    <name evidence="5" type="primary">Dyak\GE26369</name>
    <name evidence="5" type="ORF">Dyak_GE26369</name>
</gene>
<evidence type="ECO:0000259" key="4">
    <source>
        <dbReference type="Pfam" id="PF00188"/>
    </source>
</evidence>
<dbReference type="HOGENOM" id="CLU_035730_7_0_1"/>
<dbReference type="InterPro" id="IPR035940">
    <property type="entry name" value="CAP_sf"/>
</dbReference>
<dbReference type="GO" id="GO:0005576">
    <property type="term" value="C:extracellular region"/>
    <property type="evidence" value="ECO:0007669"/>
    <property type="project" value="UniProtKB-SubCell"/>
</dbReference>
<feature type="chain" id="PRO_5014299094" evidence="3">
    <location>
        <begin position="22"/>
        <end position="281"/>
    </location>
</feature>
<reference evidence="5 7" key="2">
    <citation type="journal article" date="2007" name="Nature">
        <title>Evolution of genes and genomes on the Drosophila phylogeny.</title>
        <authorList>
            <consortium name="Drosophila 12 Genomes Consortium"/>
            <person name="Clark A.G."/>
            <person name="Eisen M.B."/>
            <person name="Smith D.R."/>
            <person name="Bergman C.M."/>
            <person name="Oliver B."/>
            <person name="Markow T.A."/>
            <person name="Kaufman T.C."/>
            <person name="Kellis M."/>
            <person name="Gelbart W."/>
            <person name="Iyer V.N."/>
            <person name="Pollard D.A."/>
            <person name="Sackton T.B."/>
            <person name="Larracuente A.M."/>
            <person name="Singh N.D."/>
            <person name="Abad J.P."/>
            <person name="Abt D.N."/>
            <person name="Adryan B."/>
            <person name="Aguade M."/>
            <person name="Akashi H."/>
            <person name="Anderson W.W."/>
            <person name="Aquadro C.F."/>
            <person name="Ardell D.H."/>
            <person name="Arguello R."/>
            <person name="Artieri C.G."/>
            <person name="Barbash D.A."/>
            <person name="Barker D."/>
            <person name="Barsanti P."/>
            <person name="Batterham P."/>
            <person name="Batzoglou S."/>
            <person name="Begun D."/>
            <person name="Bhutkar A."/>
            <person name="Blanco E."/>
            <person name="Bosak S.A."/>
            <person name="Bradley R.K."/>
            <person name="Brand A.D."/>
            <person name="Brent M.R."/>
            <person name="Brooks A.N."/>
            <person name="Brown R.H."/>
            <person name="Butlin R.K."/>
            <person name="Caggese C."/>
            <person name="Calvi B.R."/>
            <person name="Bernardo de Carvalho A."/>
            <person name="Caspi A."/>
            <person name="Castrezana S."/>
            <person name="Celniker S.E."/>
            <person name="Chang J.L."/>
            <person name="Chapple C."/>
            <person name="Chatterji S."/>
            <person name="Chinwalla A."/>
            <person name="Civetta A."/>
            <person name="Clifton S.W."/>
            <person name="Comeron J.M."/>
            <person name="Costello J.C."/>
            <person name="Coyne J.A."/>
            <person name="Daub J."/>
            <person name="David R.G."/>
            <person name="Delcher A.L."/>
            <person name="Delehaunty K."/>
            <person name="Do C.B."/>
            <person name="Ebling H."/>
            <person name="Edwards K."/>
            <person name="Eickbush T."/>
            <person name="Evans J.D."/>
            <person name="Filipski A."/>
            <person name="Findeiss S."/>
            <person name="Freyhult E."/>
            <person name="Fulton L."/>
            <person name="Fulton R."/>
            <person name="Garcia A.C."/>
            <person name="Gardiner A."/>
            <person name="Garfield D.A."/>
            <person name="Garvin B.E."/>
            <person name="Gibson G."/>
            <person name="Gilbert D."/>
            <person name="Gnerre S."/>
            <person name="Godfrey J."/>
            <person name="Good R."/>
            <person name="Gotea V."/>
            <person name="Gravely B."/>
            <person name="Greenberg A.J."/>
            <person name="Griffiths-Jones S."/>
            <person name="Gross S."/>
            <person name="Guigo R."/>
            <person name="Gustafson E.A."/>
            <person name="Haerty W."/>
            <person name="Hahn M.W."/>
            <person name="Halligan D.L."/>
            <person name="Halpern A.L."/>
            <person name="Halter G.M."/>
            <person name="Han M.V."/>
            <person name="Heger A."/>
            <person name="Hillier L."/>
            <person name="Hinrichs A.S."/>
            <person name="Holmes I."/>
            <person name="Hoskins R.A."/>
            <person name="Hubisz M.J."/>
            <person name="Hultmark D."/>
            <person name="Huntley M.A."/>
            <person name="Jaffe D.B."/>
            <person name="Jagadeeshan S."/>
            <person name="Jeck W.R."/>
            <person name="Johnson J."/>
            <person name="Jones C.D."/>
            <person name="Jordan W.C."/>
            <person name="Karpen G.H."/>
            <person name="Kataoka E."/>
            <person name="Keightley P.D."/>
            <person name="Kheradpour P."/>
            <person name="Kirkness E.F."/>
            <person name="Koerich L.B."/>
            <person name="Kristiansen K."/>
            <person name="Kudrna D."/>
            <person name="Kulathinal R.J."/>
            <person name="Kumar S."/>
            <person name="Kwok R."/>
            <person name="Lander E."/>
            <person name="Langley C.H."/>
            <person name="Lapoint R."/>
            <person name="Lazzaro B.P."/>
            <person name="Lee S.J."/>
            <person name="Levesque L."/>
            <person name="Li R."/>
            <person name="Lin C.F."/>
            <person name="Lin M.F."/>
            <person name="Lindblad-Toh K."/>
            <person name="Llopart A."/>
            <person name="Long M."/>
            <person name="Low L."/>
            <person name="Lozovsky E."/>
            <person name="Lu J."/>
            <person name="Luo M."/>
            <person name="Machado C.A."/>
            <person name="Makalowski W."/>
            <person name="Marzo M."/>
            <person name="Matsuda M."/>
            <person name="Matzkin L."/>
            <person name="McAllister B."/>
            <person name="McBride C.S."/>
            <person name="McKernan B."/>
            <person name="McKernan K."/>
            <person name="Mendez-Lago M."/>
            <person name="Minx P."/>
            <person name="Mollenhauer M.U."/>
            <person name="Montooth K."/>
            <person name="Mount S.M."/>
            <person name="Mu X."/>
            <person name="Myers E."/>
            <person name="Negre B."/>
            <person name="Newfeld S."/>
            <person name="Nielsen R."/>
            <person name="Noor M.A."/>
            <person name="O'Grady P."/>
            <person name="Pachter L."/>
            <person name="Papaceit M."/>
            <person name="Parisi M.J."/>
            <person name="Parisi M."/>
            <person name="Parts L."/>
            <person name="Pedersen J.S."/>
            <person name="Pesole G."/>
            <person name="Phillippy A.M."/>
            <person name="Ponting C.P."/>
            <person name="Pop M."/>
            <person name="Porcelli D."/>
            <person name="Powell J.R."/>
            <person name="Prohaska S."/>
            <person name="Pruitt K."/>
            <person name="Puig M."/>
            <person name="Quesneville H."/>
            <person name="Ram K.R."/>
            <person name="Rand D."/>
            <person name="Rasmussen M.D."/>
            <person name="Reed L.K."/>
            <person name="Reenan R."/>
            <person name="Reily A."/>
            <person name="Remington K.A."/>
            <person name="Rieger T.T."/>
            <person name="Ritchie M.G."/>
            <person name="Robin C."/>
            <person name="Rogers Y.H."/>
            <person name="Rohde C."/>
            <person name="Rozas J."/>
            <person name="Rubenfield M.J."/>
            <person name="Ruiz A."/>
            <person name="Russo S."/>
            <person name="Salzberg S.L."/>
            <person name="Sanchez-Gracia A."/>
            <person name="Saranga D.J."/>
            <person name="Sato H."/>
            <person name="Schaeffer S.W."/>
            <person name="Schatz M.C."/>
            <person name="Schlenke T."/>
            <person name="Schwartz R."/>
            <person name="Segarra C."/>
            <person name="Singh R.S."/>
            <person name="Sirot L."/>
            <person name="Sirota M."/>
            <person name="Sisneros N.B."/>
            <person name="Smith C.D."/>
            <person name="Smith T.F."/>
            <person name="Spieth J."/>
            <person name="Stage D.E."/>
            <person name="Stark A."/>
            <person name="Stephan W."/>
            <person name="Strausberg R.L."/>
            <person name="Strempel S."/>
            <person name="Sturgill D."/>
            <person name="Sutton G."/>
            <person name="Sutton G.G."/>
            <person name="Tao W."/>
            <person name="Teichmann S."/>
            <person name="Tobari Y.N."/>
            <person name="Tomimura Y."/>
            <person name="Tsolas J.M."/>
            <person name="Valente V.L."/>
            <person name="Venter E."/>
            <person name="Venter J.C."/>
            <person name="Vicario S."/>
            <person name="Vieira F.G."/>
            <person name="Vilella A.J."/>
            <person name="Villasante A."/>
            <person name="Walenz B."/>
            <person name="Wang J."/>
            <person name="Wasserman M."/>
            <person name="Watts T."/>
            <person name="Wilson D."/>
            <person name="Wilson R.K."/>
            <person name="Wing R.A."/>
            <person name="Wolfner M.F."/>
            <person name="Wong A."/>
            <person name="Wong G.K."/>
            <person name="Wu C.I."/>
            <person name="Wu G."/>
            <person name="Yamamoto D."/>
            <person name="Yang H.P."/>
            <person name="Yang S.P."/>
            <person name="Yorke J.A."/>
            <person name="Yoshida K."/>
            <person name="Zdobnov E."/>
            <person name="Zhang P."/>
            <person name="Zhang Y."/>
            <person name="Zimin A.V."/>
            <person name="Baldwin J."/>
            <person name="Abdouelleil A."/>
            <person name="Abdulkadir J."/>
            <person name="Abebe A."/>
            <person name="Abera B."/>
            <person name="Abreu J."/>
            <person name="Acer S.C."/>
            <person name="Aftuck L."/>
            <person name="Alexander A."/>
            <person name="An P."/>
            <person name="Anderson E."/>
            <person name="Anderson S."/>
            <person name="Arachi H."/>
            <person name="Azer M."/>
            <person name="Bachantsang P."/>
            <person name="Barry A."/>
            <person name="Bayul T."/>
            <person name="Berlin A."/>
            <person name="Bessette D."/>
            <person name="Bloom T."/>
            <person name="Blye J."/>
            <person name="Boguslavskiy L."/>
            <person name="Bonnet C."/>
            <person name="Boukhgalter B."/>
            <person name="Bourzgui I."/>
            <person name="Brown A."/>
            <person name="Cahill P."/>
            <person name="Channer S."/>
            <person name="Cheshatsang Y."/>
            <person name="Chuda L."/>
            <person name="Citroen M."/>
            <person name="Collymore A."/>
            <person name="Cooke P."/>
            <person name="Costello M."/>
            <person name="D'Aco K."/>
            <person name="Daza R."/>
            <person name="De Haan G."/>
            <person name="DeGray S."/>
            <person name="DeMaso C."/>
            <person name="Dhargay N."/>
            <person name="Dooley K."/>
            <person name="Dooley E."/>
            <person name="Doricent M."/>
            <person name="Dorje P."/>
            <person name="Dorjee K."/>
            <person name="Dupes A."/>
            <person name="Elong R."/>
            <person name="Falk J."/>
            <person name="Farina A."/>
            <person name="Faro S."/>
            <person name="Ferguson D."/>
            <person name="Fisher S."/>
            <person name="Foley C.D."/>
            <person name="Franke A."/>
            <person name="Friedrich D."/>
            <person name="Gadbois L."/>
            <person name="Gearin G."/>
            <person name="Gearin C.R."/>
            <person name="Giannoukos G."/>
            <person name="Goode T."/>
            <person name="Graham J."/>
            <person name="Grandbois E."/>
            <person name="Grewal S."/>
            <person name="Gyaltsen K."/>
            <person name="Hafez N."/>
            <person name="Hagos B."/>
            <person name="Hall J."/>
            <person name="Henson C."/>
            <person name="Hollinger A."/>
            <person name="Honan T."/>
            <person name="Huard M.D."/>
            <person name="Hughes L."/>
            <person name="Hurhula B."/>
            <person name="Husby M.E."/>
            <person name="Kamat A."/>
            <person name="Kanga B."/>
            <person name="Kashin S."/>
            <person name="Khazanovich D."/>
            <person name="Kisner P."/>
            <person name="Lance K."/>
            <person name="Lara M."/>
            <person name="Lee W."/>
            <person name="Lennon N."/>
            <person name="Letendre F."/>
            <person name="LeVine R."/>
            <person name="Lipovsky A."/>
            <person name="Liu X."/>
            <person name="Liu J."/>
            <person name="Liu S."/>
            <person name="Lokyitsang T."/>
            <person name="Lokyitsang Y."/>
            <person name="Lubonja R."/>
            <person name="Lui A."/>
            <person name="MacDonald P."/>
            <person name="Magnisalis V."/>
            <person name="Maru K."/>
            <person name="Matthews C."/>
            <person name="McCusker W."/>
            <person name="McDonough S."/>
            <person name="Mehta T."/>
            <person name="Meldrim J."/>
            <person name="Meneus L."/>
            <person name="Mihai O."/>
            <person name="Mihalev A."/>
            <person name="Mihova T."/>
            <person name="Mittelman R."/>
            <person name="Mlenga V."/>
            <person name="Montmayeur A."/>
            <person name="Mulrain L."/>
            <person name="Navidi A."/>
            <person name="Naylor J."/>
            <person name="Negash T."/>
            <person name="Nguyen T."/>
            <person name="Nguyen N."/>
            <person name="Nicol R."/>
            <person name="Norbu C."/>
            <person name="Norbu N."/>
            <person name="Novod N."/>
            <person name="O'Neill B."/>
            <person name="Osman S."/>
            <person name="Markiewicz E."/>
            <person name="Oyono O.L."/>
            <person name="Patti C."/>
            <person name="Phunkhang P."/>
            <person name="Pierre F."/>
            <person name="Priest M."/>
            <person name="Raghuraman S."/>
            <person name="Rege F."/>
            <person name="Reyes R."/>
            <person name="Rise C."/>
            <person name="Rogov P."/>
            <person name="Ross K."/>
            <person name="Ryan E."/>
            <person name="Settipalli S."/>
            <person name="Shea T."/>
            <person name="Sherpa N."/>
            <person name="Shi L."/>
            <person name="Shih D."/>
            <person name="Sparrow T."/>
            <person name="Spaulding J."/>
            <person name="Stalker J."/>
            <person name="Stange-Thomann N."/>
            <person name="Stavropoulos S."/>
            <person name="Stone C."/>
            <person name="Strader C."/>
            <person name="Tesfaye S."/>
            <person name="Thomson T."/>
            <person name="Thoulutsang Y."/>
            <person name="Thoulutsang D."/>
            <person name="Topham K."/>
            <person name="Topping I."/>
            <person name="Tsamla T."/>
            <person name="Vassiliev H."/>
            <person name="Vo A."/>
            <person name="Wangchuk T."/>
            <person name="Wangdi T."/>
            <person name="Weiand M."/>
            <person name="Wilkinson J."/>
            <person name="Wilson A."/>
            <person name="Yadav S."/>
            <person name="Young G."/>
            <person name="Yu Q."/>
            <person name="Zembek L."/>
            <person name="Zhong D."/>
            <person name="Zimmer A."/>
            <person name="Zwirko Z."/>
            <person name="Jaffe D.B."/>
            <person name="Alvarez P."/>
            <person name="Brockman W."/>
            <person name="Butler J."/>
            <person name="Chin C."/>
            <person name="Gnerre S."/>
            <person name="Grabherr M."/>
            <person name="Kleber M."/>
            <person name="Mauceli E."/>
            <person name="MacCallum I."/>
        </authorList>
    </citation>
    <scope>NUCLEOTIDE SEQUENCE [LARGE SCALE GENOMIC DNA]</scope>
    <source>
        <strain evidence="5">Tai18E2</strain>
        <strain evidence="7">Tai18E2 / Tucson 14021-0261.01</strain>
    </source>
</reference>
<proteinExistence type="predicted"/>
<keyword evidence="2" id="KW-0964">Secreted</keyword>
<keyword evidence="3" id="KW-0732">Signal</keyword>
<dbReference type="OMA" id="WSMELEY"/>
<dbReference type="AlphaFoldDB" id="B4PRN2"/>
<dbReference type="SUPFAM" id="SSF55797">
    <property type="entry name" value="PR-1-like"/>
    <property type="match status" value="1"/>
</dbReference>
<dbReference type="EMBL" id="CM000160">
    <property type="protein sequence ID" value="KRK03745.1"/>
    <property type="molecule type" value="Genomic_DNA"/>
</dbReference>
<dbReference type="Proteomes" id="UP000002282">
    <property type="component" value="Chromosome 3R"/>
</dbReference>
<dbReference type="OrthoDB" id="7882501at2759"/>
<name>B4PRN2_DROYA</name>